<accession>A0A9D4CQR1</accession>
<feature type="compositionally biased region" description="Basic residues" evidence="1">
    <location>
        <begin position="1"/>
        <end position="10"/>
    </location>
</feature>
<evidence type="ECO:0000313" key="3">
    <source>
        <dbReference type="Proteomes" id="UP000828390"/>
    </source>
</evidence>
<organism evidence="2 3">
    <name type="scientific">Dreissena polymorpha</name>
    <name type="common">Zebra mussel</name>
    <name type="synonym">Mytilus polymorpha</name>
    <dbReference type="NCBI Taxonomy" id="45954"/>
    <lineage>
        <taxon>Eukaryota</taxon>
        <taxon>Metazoa</taxon>
        <taxon>Spiralia</taxon>
        <taxon>Lophotrochozoa</taxon>
        <taxon>Mollusca</taxon>
        <taxon>Bivalvia</taxon>
        <taxon>Autobranchia</taxon>
        <taxon>Heteroconchia</taxon>
        <taxon>Euheterodonta</taxon>
        <taxon>Imparidentia</taxon>
        <taxon>Neoheterodontei</taxon>
        <taxon>Myida</taxon>
        <taxon>Dreissenoidea</taxon>
        <taxon>Dreissenidae</taxon>
        <taxon>Dreissena</taxon>
    </lineage>
</organism>
<reference evidence="2" key="2">
    <citation type="submission" date="2020-11" db="EMBL/GenBank/DDBJ databases">
        <authorList>
            <person name="McCartney M.A."/>
            <person name="Auch B."/>
            <person name="Kono T."/>
            <person name="Mallez S."/>
            <person name="Becker A."/>
            <person name="Gohl D.M."/>
            <person name="Silverstein K.A.T."/>
            <person name="Koren S."/>
            <person name="Bechman K.B."/>
            <person name="Herman A."/>
            <person name="Abrahante J.E."/>
            <person name="Garbe J."/>
        </authorList>
    </citation>
    <scope>NUCLEOTIDE SEQUENCE</scope>
    <source>
        <strain evidence="2">Duluth1</strain>
        <tissue evidence="2">Whole animal</tissue>
    </source>
</reference>
<protein>
    <submittedName>
        <fullName evidence="2">Uncharacterized protein</fullName>
    </submittedName>
</protein>
<feature type="region of interest" description="Disordered" evidence="1">
    <location>
        <begin position="1"/>
        <end position="36"/>
    </location>
</feature>
<dbReference type="OrthoDB" id="6111577at2759"/>
<evidence type="ECO:0000313" key="2">
    <source>
        <dbReference type="EMBL" id="KAH3728678.1"/>
    </source>
</evidence>
<gene>
    <name evidence="2" type="ORF">DPMN_054638</name>
</gene>
<keyword evidence="3" id="KW-1185">Reference proteome</keyword>
<comment type="caution">
    <text evidence="2">The sequence shown here is derived from an EMBL/GenBank/DDBJ whole genome shotgun (WGS) entry which is preliminary data.</text>
</comment>
<proteinExistence type="predicted"/>
<dbReference type="AlphaFoldDB" id="A0A9D4CQR1"/>
<evidence type="ECO:0000256" key="1">
    <source>
        <dbReference type="SAM" id="MobiDB-lite"/>
    </source>
</evidence>
<dbReference type="EMBL" id="JAIWYP010000012">
    <property type="protein sequence ID" value="KAH3728678.1"/>
    <property type="molecule type" value="Genomic_DNA"/>
</dbReference>
<dbReference type="Proteomes" id="UP000828390">
    <property type="component" value="Unassembled WGS sequence"/>
</dbReference>
<sequence>MPCKKKKVVQRAHSSPAQKSAKAVSNKYKLKGKRMSPRKKMAVRRALYSKPDESIVLAPTKKEMVLRYSVINGYHFFQTRPPNFTPPTQLLVQPEYTNIHDECASLVWLPELDFIPNHMHSLLPDEKRQLKLQDVAGLPIGHVPRNLAGFFRPLMESGHIVAAVTGEPVPSLPSWPALKEEGGVYCFRVITISHILILKYNIIYFQNCSKVFLKGRPWNLFCSYLEYFFASVFDYKQ</sequence>
<reference evidence="2" key="1">
    <citation type="journal article" date="2019" name="bioRxiv">
        <title>The Genome of the Zebra Mussel, Dreissena polymorpha: A Resource for Invasive Species Research.</title>
        <authorList>
            <person name="McCartney M.A."/>
            <person name="Auch B."/>
            <person name="Kono T."/>
            <person name="Mallez S."/>
            <person name="Zhang Y."/>
            <person name="Obille A."/>
            <person name="Becker A."/>
            <person name="Abrahante J.E."/>
            <person name="Garbe J."/>
            <person name="Badalamenti J.P."/>
            <person name="Herman A."/>
            <person name="Mangelson H."/>
            <person name="Liachko I."/>
            <person name="Sullivan S."/>
            <person name="Sone E.D."/>
            <person name="Koren S."/>
            <person name="Silverstein K.A.T."/>
            <person name="Beckman K.B."/>
            <person name="Gohl D.M."/>
        </authorList>
    </citation>
    <scope>NUCLEOTIDE SEQUENCE</scope>
    <source>
        <strain evidence="2">Duluth1</strain>
        <tissue evidence="2">Whole animal</tissue>
    </source>
</reference>
<name>A0A9D4CQR1_DREPO</name>